<proteinExistence type="predicted"/>
<feature type="compositionally biased region" description="Basic and acidic residues" evidence="2">
    <location>
        <begin position="490"/>
        <end position="523"/>
    </location>
</feature>
<gene>
    <name evidence="4" type="ORF">FAGAP_4419</name>
</gene>
<name>A0A9P5EFN8_9HYPO</name>
<organism evidence="4 5">
    <name type="scientific">Fusarium agapanthi</name>
    <dbReference type="NCBI Taxonomy" id="1803897"/>
    <lineage>
        <taxon>Eukaryota</taxon>
        <taxon>Fungi</taxon>
        <taxon>Dikarya</taxon>
        <taxon>Ascomycota</taxon>
        <taxon>Pezizomycotina</taxon>
        <taxon>Sordariomycetes</taxon>
        <taxon>Hypocreomycetidae</taxon>
        <taxon>Hypocreales</taxon>
        <taxon>Nectriaceae</taxon>
        <taxon>Fusarium</taxon>
        <taxon>Fusarium fujikuroi species complex</taxon>
    </lineage>
</organism>
<evidence type="ECO:0000259" key="3">
    <source>
        <dbReference type="PROSITE" id="PS50006"/>
    </source>
</evidence>
<feature type="compositionally biased region" description="Low complexity" evidence="2">
    <location>
        <begin position="47"/>
        <end position="68"/>
    </location>
</feature>
<dbReference type="InterPro" id="IPR000253">
    <property type="entry name" value="FHA_dom"/>
</dbReference>
<dbReference type="PANTHER" id="PTHR47534">
    <property type="entry name" value="YALI0E05731P"/>
    <property type="match status" value="1"/>
</dbReference>
<evidence type="ECO:0000313" key="5">
    <source>
        <dbReference type="Proteomes" id="UP000737391"/>
    </source>
</evidence>
<feature type="compositionally biased region" description="Basic and acidic residues" evidence="2">
    <location>
        <begin position="398"/>
        <end position="411"/>
    </location>
</feature>
<feature type="domain" description="FHA" evidence="3">
    <location>
        <begin position="186"/>
        <end position="243"/>
    </location>
</feature>
<dbReference type="FunFam" id="2.60.200.20:FF:000127">
    <property type="entry name" value="Uncharacterized protein C3H7.13"/>
    <property type="match status" value="1"/>
</dbReference>
<dbReference type="SMART" id="SM00240">
    <property type="entry name" value="FHA"/>
    <property type="match status" value="1"/>
</dbReference>
<dbReference type="PROSITE" id="PS50006">
    <property type="entry name" value="FHA_DOMAIN"/>
    <property type="match status" value="1"/>
</dbReference>
<evidence type="ECO:0000256" key="2">
    <source>
        <dbReference type="SAM" id="MobiDB-lite"/>
    </source>
</evidence>
<feature type="region of interest" description="Disordered" evidence="2">
    <location>
        <begin position="398"/>
        <end position="475"/>
    </location>
</feature>
<feature type="compositionally biased region" description="Low complexity" evidence="2">
    <location>
        <begin position="557"/>
        <end position="570"/>
    </location>
</feature>
<dbReference type="Gene3D" id="2.60.200.20">
    <property type="match status" value="1"/>
</dbReference>
<feature type="region of interest" description="Disordered" evidence="2">
    <location>
        <begin position="594"/>
        <end position="617"/>
    </location>
</feature>
<dbReference type="Gene3D" id="3.40.50.720">
    <property type="entry name" value="NAD(P)-binding Rossmann-like Domain"/>
    <property type="match status" value="1"/>
</dbReference>
<dbReference type="PANTHER" id="PTHR47534:SF3">
    <property type="entry name" value="ALCOHOL DEHYDROGENASE-LIKE C-TERMINAL DOMAIN-CONTAINING PROTEIN"/>
    <property type="match status" value="1"/>
</dbReference>
<dbReference type="Pfam" id="PF00498">
    <property type="entry name" value="FHA"/>
    <property type="match status" value="1"/>
</dbReference>
<feature type="region of interest" description="Disordered" evidence="2">
    <location>
        <begin position="1"/>
        <end position="140"/>
    </location>
</feature>
<dbReference type="InterPro" id="IPR036291">
    <property type="entry name" value="NAD(P)-bd_dom_sf"/>
</dbReference>
<feature type="region of interest" description="Disordered" evidence="2">
    <location>
        <begin position="636"/>
        <end position="690"/>
    </location>
</feature>
<dbReference type="InterPro" id="IPR008984">
    <property type="entry name" value="SMAD_FHA_dom_sf"/>
</dbReference>
<feature type="compositionally biased region" description="Polar residues" evidence="2">
    <location>
        <begin position="69"/>
        <end position="89"/>
    </location>
</feature>
<reference evidence="4" key="1">
    <citation type="submission" date="2020-01" db="EMBL/GenBank/DDBJ databases">
        <title>Identification and distribution of gene clusters putatively required for synthesis of sphingolipid metabolism inhibitors in phylogenetically diverse species of the filamentous fungus Fusarium.</title>
        <authorList>
            <person name="Kim H.-S."/>
            <person name="Busman M."/>
            <person name="Brown D.W."/>
            <person name="Divon H."/>
            <person name="Uhlig S."/>
            <person name="Proctor R.H."/>
        </authorList>
    </citation>
    <scope>NUCLEOTIDE SEQUENCE</scope>
    <source>
        <strain evidence="4">NRRL 31653</strain>
    </source>
</reference>
<dbReference type="OrthoDB" id="687730at2759"/>
<comment type="caution">
    <text evidence="4">The sequence shown here is derived from an EMBL/GenBank/DDBJ whole genome shotgun (WGS) entry which is preliminary data.</text>
</comment>
<feature type="compositionally biased region" description="Polar residues" evidence="2">
    <location>
        <begin position="1"/>
        <end position="12"/>
    </location>
</feature>
<dbReference type="EMBL" id="LUFC02000259">
    <property type="protein sequence ID" value="KAF4499417.1"/>
    <property type="molecule type" value="Genomic_DNA"/>
</dbReference>
<dbReference type="AlphaFoldDB" id="A0A9P5EFN8"/>
<keyword evidence="1" id="KW-0560">Oxidoreductase</keyword>
<dbReference type="SUPFAM" id="SSF49879">
    <property type="entry name" value="SMAD/FHA domain"/>
    <property type="match status" value="1"/>
</dbReference>
<dbReference type="GO" id="GO:0016491">
    <property type="term" value="F:oxidoreductase activity"/>
    <property type="evidence" value="ECO:0007669"/>
    <property type="project" value="UniProtKB-KW"/>
</dbReference>
<feature type="compositionally biased region" description="Pro residues" evidence="2">
    <location>
        <begin position="437"/>
        <end position="447"/>
    </location>
</feature>
<feature type="region of interest" description="Disordered" evidence="2">
    <location>
        <begin position="489"/>
        <end position="523"/>
    </location>
</feature>
<evidence type="ECO:0000313" key="4">
    <source>
        <dbReference type="EMBL" id="KAF4499417.1"/>
    </source>
</evidence>
<protein>
    <submittedName>
        <fullName evidence="4">VPS64 Vacuolar sorting</fullName>
    </submittedName>
</protein>
<accession>A0A9P5EFN8</accession>
<dbReference type="InterPro" id="IPR052228">
    <property type="entry name" value="Sec_Metab_Biosynth_Oxidored"/>
</dbReference>
<keyword evidence="5" id="KW-1185">Reference proteome</keyword>
<sequence>MTAVANPQTFSASRPAWGPINGNHQMNSEEGRGGIGMFAPRKTLTRSNSSSSVSSTSSNSSATTVASNGSHANGGTPLSSTSDLTQWSANGAPRKRPQPKAPWPSGKGEFQQQDMSRLPAGRGQGMITAHGPVQAGPGQVQMTSQGMMRPMSAEQVPPGQPVLYLLSLNGTFERKTIAVPFAPESLRIGRQTNQKTIPTPTNGFFDSKVLSRQHAEIYAERNGKIYIRDVKSSNGTFVNGTRLSQENRESEPHELQTSDHLELGIDIVSEDQKTVVHHKVAAKVEHAGFLSASSNVMDMNFGDLDPANGAMMMPSGPMQLRGRTNSNASMASNGRMMPNGTGVVNMQVNGMAQQRPFFLTPVATDQILKRLANEMRNARLQAQDLGRTNQFVHTLLSKDDLKDLEKPEGLEPPKPQSMVNGMGTPFRADPKARFSDPPAPPPQQPLPEKPDVPSLKRGPTERPKSGPPNSPVRPDNLSQIVQLTEALNNAKRDIDSQTARMRELEEMLQKERSAREEAEELAKRLEESATVHMNGSAVFGSVASEEVFEATEDKAVPEAPEANANDEAPAVDAAQETAAALQSRIDIMESQMRDMKEQMEEWKQRCETVESERDADRKTLAEMVVQLRAEEALREAAEKKARSRSRKRDADADGAVVGETNADSEVPKSATGEAEAVDPATADEALDAPTLSRASTITPATQKGGQANASAASKLPAGLVAVFAGATAGIGETALKAFAKYTTRPKIYYIGRSQEAGDRLQNELKELNTEGEYIFIEKDMSLLKNVDEVCRDIKSKETVLNVLFLSQGTLRIDTEEGLPLVTGLAIYSRNRLAVNLVPLLKNAPSLRRVISVMAGTHEGKLFSDDVAARNIPFTSIHNSRGHMCSALTLSLKHWLVKHQKFPSSTTSLALLIQT</sequence>
<feature type="region of interest" description="Disordered" evidence="2">
    <location>
        <begin position="549"/>
        <end position="570"/>
    </location>
</feature>
<evidence type="ECO:0000256" key="1">
    <source>
        <dbReference type="ARBA" id="ARBA00023002"/>
    </source>
</evidence>
<dbReference type="Proteomes" id="UP000737391">
    <property type="component" value="Unassembled WGS sequence"/>
</dbReference>
<dbReference type="SUPFAM" id="SSF51735">
    <property type="entry name" value="NAD(P)-binding Rossmann-fold domains"/>
    <property type="match status" value="1"/>
</dbReference>